<feature type="transmembrane region" description="Helical" evidence="6">
    <location>
        <begin position="166"/>
        <end position="184"/>
    </location>
</feature>
<evidence type="ECO:0000256" key="6">
    <source>
        <dbReference type="SAM" id="Phobius"/>
    </source>
</evidence>
<evidence type="ECO:0000313" key="7">
    <source>
        <dbReference type="EMBL" id="MEE6260162.1"/>
    </source>
</evidence>
<dbReference type="Pfam" id="PF13520">
    <property type="entry name" value="AA_permease_2"/>
    <property type="match status" value="1"/>
</dbReference>
<evidence type="ECO:0000256" key="4">
    <source>
        <dbReference type="ARBA" id="ARBA00022989"/>
    </source>
</evidence>
<feature type="transmembrane region" description="Helical" evidence="6">
    <location>
        <begin position="26"/>
        <end position="51"/>
    </location>
</feature>
<dbReference type="PANTHER" id="PTHR42770:SF16">
    <property type="entry name" value="AMINO ACID PERMEASE"/>
    <property type="match status" value="1"/>
</dbReference>
<name>A0ABU7RUI4_9ACTN</name>
<comment type="caution">
    <text evidence="7">The sequence shown here is derived from an EMBL/GenBank/DDBJ whole genome shotgun (WGS) entry which is preliminary data.</text>
</comment>
<keyword evidence="8" id="KW-1185">Reference proteome</keyword>
<keyword evidence="2" id="KW-1003">Cell membrane</keyword>
<dbReference type="Proteomes" id="UP001332243">
    <property type="component" value="Unassembled WGS sequence"/>
</dbReference>
<accession>A0ABU7RUI4</accession>
<keyword evidence="4 6" id="KW-1133">Transmembrane helix</keyword>
<dbReference type="EMBL" id="JAZGQK010000013">
    <property type="protein sequence ID" value="MEE6260162.1"/>
    <property type="molecule type" value="Genomic_DNA"/>
</dbReference>
<sequence>MSLSAAPFRAGPVTASLAADRLGVPAVLFFVLSAATPLTVVAGVITTGYAATGLTGIPLAFLLVGLLLGLFAVGYVSMARHVANPGGFYSYIAQGLGRPLGVGAAWVALLAYNALQVGLYGAIGAATQPLLDQWFGVVPPWWVIALLAWAVTAALGVRRVDLNGKVLAVLLLAEVAIIMVYNVGSLAHPAGGQVAVDTLAPGSLFGPGVGAILILAVLGFVGFEAAVVFAEESRDPHRTVRTATYLSVAVIAVLYALSAWAMTVATGPDRIVEVTRAEGTEVIFNQAGDHLGQTMVDIGHALFVTSIVAAMISFHNTTARYMFALGRERVLPAGLGRTSRTSGAPRTASLWQSAIGLVVIVAYTIAGTDPLIHLFYWAGTSGGLGVLFLIATTSISVVAFFGHSPHDETVWRRLIAPAAAALALIVVVVLAVGNIATLLGVPDNHHLAWAVPAGYLAVAAAGTAWGLLLKRTRPHVYATIGLGARSTATTLPTPAAHRHAASGQGSSR</sequence>
<organism evidence="7 8">
    <name type="scientific">Plantactinospora sonchi</name>
    <dbReference type="NCBI Taxonomy" id="1544735"/>
    <lineage>
        <taxon>Bacteria</taxon>
        <taxon>Bacillati</taxon>
        <taxon>Actinomycetota</taxon>
        <taxon>Actinomycetes</taxon>
        <taxon>Micromonosporales</taxon>
        <taxon>Micromonosporaceae</taxon>
        <taxon>Plantactinospora</taxon>
    </lineage>
</organism>
<protein>
    <submittedName>
        <fullName evidence="7">APC family permease</fullName>
    </submittedName>
</protein>
<gene>
    <name evidence="7" type="ORF">V1633_16855</name>
</gene>
<feature type="transmembrane region" description="Helical" evidence="6">
    <location>
        <begin position="57"/>
        <end position="78"/>
    </location>
</feature>
<feature type="transmembrane region" description="Helical" evidence="6">
    <location>
        <begin position="447"/>
        <end position="468"/>
    </location>
</feature>
<feature type="transmembrane region" description="Helical" evidence="6">
    <location>
        <begin position="140"/>
        <end position="157"/>
    </location>
</feature>
<feature type="transmembrane region" description="Helical" evidence="6">
    <location>
        <begin position="414"/>
        <end position="441"/>
    </location>
</feature>
<keyword evidence="5 6" id="KW-0472">Membrane</keyword>
<keyword evidence="3 6" id="KW-0812">Transmembrane</keyword>
<dbReference type="Gene3D" id="1.20.1740.10">
    <property type="entry name" value="Amino acid/polyamine transporter I"/>
    <property type="match status" value="1"/>
</dbReference>
<dbReference type="InterPro" id="IPR002293">
    <property type="entry name" value="AA/rel_permease1"/>
</dbReference>
<evidence type="ECO:0000256" key="3">
    <source>
        <dbReference type="ARBA" id="ARBA00022692"/>
    </source>
</evidence>
<evidence type="ECO:0000256" key="5">
    <source>
        <dbReference type="ARBA" id="ARBA00023136"/>
    </source>
</evidence>
<dbReference type="PIRSF" id="PIRSF006060">
    <property type="entry name" value="AA_transporter"/>
    <property type="match status" value="1"/>
</dbReference>
<feature type="transmembrane region" description="Helical" evidence="6">
    <location>
        <begin position="298"/>
        <end position="319"/>
    </location>
</feature>
<evidence type="ECO:0000256" key="2">
    <source>
        <dbReference type="ARBA" id="ARBA00022475"/>
    </source>
</evidence>
<proteinExistence type="predicted"/>
<dbReference type="PANTHER" id="PTHR42770">
    <property type="entry name" value="AMINO ACID TRANSPORTER-RELATED"/>
    <property type="match status" value="1"/>
</dbReference>
<feature type="transmembrane region" description="Helical" evidence="6">
    <location>
        <begin position="374"/>
        <end position="402"/>
    </location>
</feature>
<evidence type="ECO:0000256" key="1">
    <source>
        <dbReference type="ARBA" id="ARBA00004651"/>
    </source>
</evidence>
<dbReference type="RefSeq" id="WP_331215286.1">
    <property type="nucleotide sequence ID" value="NZ_JAZGQK010000013.1"/>
</dbReference>
<comment type="subcellular location">
    <subcellularLocation>
        <location evidence="1">Cell membrane</location>
        <topology evidence="1">Multi-pass membrane protein</topology>
    </subcellularLocation>
</comment>
<feature type="transmembrane region" description="Helical" evidence="6">
    <location>
        <begin position="204"/>
        <end position="230"/>
    </location>
</feature>
<feature type="transmembrane region" description="Helical" evidence="6">
    <location>
        <begin position="350"/>
        <end position="368"/>
    </location>
</feature>
<evidence type="ECO:0000313" key="8">
    <source>
        <dbReference type="Proteomes" id="UP001332243"/>
    </source>
</evidence>
<feature type="transmembrane region" description="Helical" evidence="6">
    <location>
        <begin position="99"/>
        <end position="120"/>
    </location>
</feature>
<feature type="transmembrane region" description="Helical" evidence="6">
    <location>
        <begin position="242"/>
        <end position="262"/>
    </location>
</feature>
<dbReference type="InterPro" id="IPR050367">
    <property type="entry name" value="APC_superfamily"/>
</dbReference>
<reference evidence="7 8" key="1">
    <citation type="submission" date="2024-01" db="EMBL/GenBank/DDBJ databases">
        <title>Genome insights into Plantactinospora sonchi sp. nov.</title>
        <authorList>
            <person name="Wang L."/>
        </authorList>
    </citation>
    <scope>NUCLEOTIDE SEQUENCE [LARGE SCALE GENOMIC DNA]</scope>
    <source>
        <strain evidence="7 8">NEAU-QY2</strain>
    </source>
</reference>